<keyword evidence="8" id="KW-1185">Reference proteome</keyword>
<keyword evidence="3" id="KW-0547">Nucleotide-binding</keyword>
<dbReference type="GO" id="GO:0061709">
    <property type="term" value="P:reticulophagy"/>
    <property type="evidence" value="ECO:0007669"/>
    <property type="project" value="TreeGrafter"/>
</dbReference>
<evidence type="ECO:0000313" key="8">
    <source>
        <dbReference type="Proteomes" id="UP000005627"/>
    </source>
</evidence>
<dbReference type="OrthoDB" id="4062651at2759"/>
<evidence type="ECO:0000256" key="4">
    <source>
        <dbReference type="ARBA" id="ARBA00022777"/>
    </source>
</evidence>
<protein>
    <recommendedName>
        <fullName evidence="1">non-specific serine/threonine protein kinase</fullName>
        <ecNumber evidence="1">2.7.11.1</ecNumber>
    </recommendedName>
</protein>
<dbReference type="GO" id="GO:0000422">
    <property type="term" value="P:autophagy of mitochondrion"/>
    <property type="evidence" value="ECO:0007669"/>
    <property type="project" value="TreeGrafter"/>
</dbReference>
<dbReference type="InterPro" id="IPR008271">
    <property type="entry name" value="Ser/Thr_kinase_AS"/>
</dbReference>
<dbReference type="GO" id="GO:0004674">
    <property type="term" value="F:protein serine/threonine kinase activity"/>
    <property type="evidence" value="ECO:0007669"/>
    <property type="project" value="UniProtKB-EC"/>
</dbReference>
<sequence length="326" mass="37295">MYVVIEPIQSGTFSTVYKAWCDRRQQHVALKIITRQNYGNEIEIMQLLGKEHPGICSMLDWYEDATNYVLVLEYCKGGDLYDFMEFAKRQGLRGNPLDLSSIILQIYSAISFAHSLGIAHRDIKPENILLTESGDVKLADWGHATYSRISNESNVGTDAYRAPETFTGHNYDTFEADYWSFGITILYLAFGKLPFKCMNAHDGSKMAYPFYCPDFANFLIDPQLAMYHLYIVPLLQSVYPTVRPLALQLQPNDLLYTGRNSLQTYELIHLCRSVVEKLVNINAEQRNLDDFIHMMVRPSNSSADALQMKSSTYLAQLFRMIKVGQN</sequence>
<gene>
    <name evidence="7" type="primary">TDEL0E01820</name>
    <name evidence="7" type="ORF">TDEL_0E01820</name>
</gene>
<dbReference type="PROSITE" id="PS00108">
    <property type="entry name" value="PROTEIN_KINASE_ST"/>
    <property type="match status" value="1"/>
</dbReference>
<dbReference type="GO" id="GO:0034045">
    <property type="term" value="C:phagophore assembly site membrane"/>
    <property type="evidence" value="ECO:0007669"/>
    <property type="project" value="TreeGrafter"/>
</dbReference>
<evidence type="ECO:0000256" key="5">
    <source>
        <dbReference type="ARBA" id="ARBA00022840"/>
    </source>
</evidence>
<dbReference type="GO" id="GO:0034727">
    <property type="term" value="P:piecemeal microautophagy of the nucleus"/>
    <property type="evidence" value="ECO:0007669"/>
    <property type="project" value="TreeGrafter"/>
</dbReference>
<dbReference type="HOGENOM" id="CLU_051040_0_0_1"/>
<dbReference type="InParanoid" id="G8ZUY1"/>
<dbReference type="SMART" id="SM00220">
    <property type="entry name" value="S_TKc"/>
    <property type="match status" value="1"/>
</dbReference>
<dbReference type="PROSITE" id="PS50011">
    <property type="entry name" value="PROTEIN_KINASE_DOM"/>
    <property type="match status" value="1"/>
</dbReference>
<reference evidence="7 8" key="1">
    <citation type="journal article" date="2011" name="Proc. Natl. Acad. Sci. U.S.A.">
        <title>Evolutionary erosion of yeast sex chromosomes by mating-type switching accidents.</title>
        <authorList>
            <person name="Gordon J.L."/>
            <person name="Armisen D."/>
            <person name="Proux-Wera E."/>
            <person name="Oheigeartaigh S.S."/>
            <person name="Byrne K.P."/>
            <person name="Wolfe K.H."/>
        </authorList>
    </citation>
    <scope>NUCLEOTIDE SEQUENCE [LARGE SCALE GENOMIC DNA]</scope>
    <source>
        <strain evidence="8">ATCC 10662 / CBS 1146 / NBRC 0425 / NCYC 2629 / NRRL Y-866</strain>
    </source>
</reference>
<dbReference type="Pfam" id="PF00069">
    <property type="entry name" value="Pkinase"/>
    <property type="match status" value="1"/>
</dbReference>
<evidence type="ECO:0000256" key="1">
    <source>
        <dbReference type="ARBA" id="ARBA00012513"/>
    </source>
</evidence>
<dbReference type="PANTHER" id="PTHR24348:SF22">
    <property type="entry name" value="NON-SPECIFIC SERINE_THREONINE PROTEIN KINASE"/>
    <property type="match status" value="1"/>
</dbReference>
<dbReference type="GO" id="GO:0005524">
    <property type="term" value="F:ATP binding"/>
    <property type="evidence" value="ECO:0007669"/>
    <property type="project" value="UniProtKB-KW"/>
</dbReference>
<dbReference type="FunCoup" id="G8ZUY1">
    <property type="interactions" value="323"/>
</dbReference>
<keyword evidence="2" id="KW-0808">Transferase</keyword>
<feature type="domain" description="Protein kinase" evidence="6">
    <location>
        <begin position="2"/>
        <end position="255"/>
    </location>
</feature>
<keyword evidence="4" id="KW-0418">Kinase</keyword>
<dbReference type="Proteomes" id="UP000005627">
    <property type="component" value="Chromosome 5"/>
</dbReference>
<evidence type="ECO:0000256" key="3">
    <source>
        <dbReference type="ARBA" id="ARBA00022741"/>
    </source>
</evidence>
<dbReference type="GO" id="GO:0000045">
    <property type="term" value="P:autophagosome assembly"/>
    <property type="evidence" value="ECO:0007669"/>
    <property type="project" value="TreeGrafter"/>
</dbReference>
<dbReference type="GO" id="GO:0042594">
    <property type="term" value="P:response to starvation"/>
    <property type="evidence" value="ECO:0007669"/>
    <property type="project" value="TreeGrafter"/>
</dbReference>
<evidence type="ECO:0000313" key="7">
    <source>
        <dbReference type="EMBL" id="CCE92425.1"/>
    </source>
</evidence>
<dbReference type="eggNOG" id="KOG0583">
    <property type="taxonomic scope" value="Eukaryota"/>
</dbReference>
<dbReference type="EMBL" id="HE616746">
    <property type="protein sequence ID" value="CCE92425.1"/>
    <property type="molecule type" value="Genomic_DNA"/>
</dbReference>
<dbReference type="AlphaFoldDB" id="G8ZUY1"/>
<dbReference type="KEGG" id="tdl:TDEL_0E01820"/>
<dbReference type="GeneID" id="11503826"/>
<dbReference type="InterPro" id="IPR011009">
    <property type="entry name" value="Kinase-like_dom_sf"/>
</dbReference>
<dbReference type="Gene3D" id="1.10.510.10">
    <property type="entry name" value="Transferase(Phosphotransferase) domain 1"/>
    <property type="match status" value="1"/>
</dbReference>
<dbReference type="RefSeq" id="XP_003681636.1">
    <property type="nucleotide sequence ID" value="XM_003681588.1"/>
</dbReference>
<dbReference type="GO" id="GO:0005776">
    <property type="term" value="C:autophagosome"/>
    <property type="evidence" value="ECO:0007669"/>
    <property type="project" value="TreeGrafter"/>
</dbReference>
<dbReference type="GO" id="GO:0005829">
    <property type="term" value="C:cytosol"/>
    <property type="evidence" value="ECO:0007669"/>
    <property type="project" value="TreeGrafter"/>
</dbReference>
<dbReference type="SUPFAM" id="SSF56112">
    <property type="entry name" value="Protein kinase-like (PK-like)"/>
    <property type="match status" value="1"/>
</dbReference>
<dbReference type="InterPro" id="IPR045269">
    <property type="entry name" value="Atg1-like"/>
</dbReference>
<evidence type="ECO:0000256" key="2">
    <source>
        <dbReference type="ARBA" id="ARBA00022679"/>
    </source>
</evidence>
<organism evidence="7 8">
    <name type="scientific">Torulaspora delbrueckii</name>
    <name type="common">Yeast</name>
    <name type="synonym">Candida colliculosa</name>
    <dbReference type="NCBI Taxonomy" id="4950"/>
    <lineage>
        <taxon>Eukaryota</taxon>
        <taxon>Fungi</taxon>
        <taxon>Dikarya</taxon>
        <taxon>Ascomycota</taxon>
        <taxon>Saccharomycotina</taxon>
        <taxon>Saccharomycetes</taxon>
        <taxon>Saccharomycetales</taxon>
        <taxon>Saccharomycetaceae</taxon>
        <taxon>Torulaspora</taxon>
    </lineage>
</organism>
<accession>G8ZUY1</accession>
<evidence type="ECO:0000259" key="6">
    <source>
        <dbReference type="PROSITE" id="PS50011"/>
    </source>
</evidence>
<proteinExistence type="predicted"/>
<dbReference type="GO" id="GO:0010506">
    <property type="term" value="P:regulation of autophagy"/>
    <property type="evidence" value="ECO:0007669"/>
    <property type="project" value="InterPro"/>
</dbReference>
<name>G8ZUY1_TORDE</name>
<keyword evidence="5" id="KW-0067">ATP-binding</keyword>
<dbReference type="EC" id="2.7.11.1" evidence="1"/>
<dbReference type="InterPro" id="IPR000719">
    <property type="entry name" value="Prot_kinase_dom"/>
</dbReference>
<dbReference type="PANTHER" id="PTHR24348">
    <property type="entry name" value="SERINE/THREONINE-PROTEIN KINASE UNC-51-RELATED"/>
    <property type="match status" value="1"/>
</dbReference>
<dbReference type="STRING" id="1076872.G8ZUY1"/>